<sequence length="62" mass="6743">MEGETIGVLETRLLEFEDLDDSTDCIDGVRNMGMRFGELVDIGCIALKTFVKSSASANAEVE</sequence>
<name>A0A9N9VF29_9HYPO</name>
<evidence type="ECO:0000313" key="1">
    <source>
        <dbReference type="EMBL" id="CAH0022257.1"/>
    </source>
</evidence>
<gene>
    <name evidence="1" type="ORF">CRHIZ90672A_00004064</name>
</gene>
<accession>A0A9N9VF29</accession>
<dbReference type="OrthoDB" id="5126035at2759"/>
<proteinExistence type="predicted"/>
<keyword evidence="2" id="KW-1185">Reference proteome</keyword>
<evidence type="ECO:0000313" key="2">
    <source>
        <dbReference type="Proteomes" id="UP000696573"/>
    </source>
</evidence>
<organism evidence="1 2">
    <name type="scientific">Clonostachys rhizophaga</name>
    <dbReference type="NCBI Taxonomy" id="160324"/>
    <lineage>
        <taxon>Eukaryota</taxon>
        <taxon>Fungi</taxon>
        <taxon>Dikarya</taxon>
        <taxon>Ascomycota</taxon>
        <taxon>Pezizomycotina</taxon>
        <taxon>Sordariomycetes</taxon>
        <taxon>Hypocreomycetidae</taxon>
        <taxon>Hypocreales</taxon>
        <taxon>Bionectriaceae</taxon>
        <taxon>Clonostachys</taxon>
    </lineage>
</organism>
<protein>
    <submittedName>
        <fullName evidence="1">Uncharacterized protein</fullName>
    </submittedName>
</protein>
<reference evidence="1" key="1">
    <citation type="submission" date="2021-10" db="EMBL/GenBank/DDBJ databases">
        <authorList>
            <person name="Piombo E."/>
        </authorList>
    </citation>
    <scope>NUCLEOTIDE SEQUENCE</scope>
</reference>
<dbReference type="EMBL" id="CABFNQ020000676">
    <property type="protein sequence ID" value="CAH0022257.1"/>
    <property type="molecule type" value="Genomic_DNA"/>
</dbReference>
<dbReference type="Proteomes" id="UP000696573">
    <property type="component" value="Unassembled WGS sequence"/>
</dbReference>
<comment type="caution">
    <text evidence="1">The sequence shown here is derived from an EMBL/GenBank/DDBJ whole genome shotgun (WGS) entry which is preliminary data.</text>
</comment>
<dbReference type="AlphaFoldDB" id="A0A9N9VF29"/>